<dbReference type="InterPro" id="IPR029044">
    <property type="entry name" value="Nucleotide-diphossugar_trans"/>
</dbReference>
<dbReference type="CDD" id="cd02513">
    <property type="entry name" value="CMP-NeuAc_Synthase"/>
    <property type="match status" value="1"/>
</dbReference>
<dbReference type="PANTHER" id="PTHR21485:SF6">
    <property type="entry name" value="N-ACYLNEURAMINATE CYTIDYLYLTRANSFERASE-RELATED"/>
    <property type="match status" value="1"/>
</dbReference>
<dbReference type="AlphaFoldDB" id="A0AAJ1AKC3"/>
<gene>
    <name evidence="1" type="ORF">K8G79_08535</name>
</gene>
<dbReference type="Proteomes" id="UP001197609">
    <property type="component" value="Unassembled WGS sequence"/>
</dbReference>
<dbReference type="InterPro" id="IPR003329">
    <property type="entry name" value="Cytidylyl_trans"/>
</dbReference>
<dbReference type="Gene3D" id="3.90.550.10">
    <property type="entry name" value="Spore Coat Polysaccharide Biosynthesis Protein SpsA, Chain A"/>
    <property type="match status" value="1"/>
</dbReference>
<sequence length="260" mass="29757">MAIGYAIAPMRVDRYPDLKILGIIGARSGSKGVPHKNIRLLMEKPLIAWIIETAKASRYVNRVIVSTDSEEYAAIARRYGADVPYLRPKELAADHSPEWEYVKHMVEWLMEYEQYKPDIVVRMMTTVPLQMPEDIDSCIEELLKDPLAQSAVVIAEARQHPLKALKLINDGKGGQHLVTYFTESGREVTPIARQHYEKAYFRSNVIACRTNVIYETASLTGDFVRYHIIPQERAIDIDSPIDFFIVEKLMEKFRNDGIFA</sequence>
<organism evidence="1 2">
    <name type="scientific">Candidatus Methylomirabilis tolerans</name>
    <dbReference type="NCBI Taxonomy" id="3123416"/>
    <lineage>
        <taxon>Bacteria</taxon>
        <taxon>Candidatus Methylomirabilota</taxon>
        <taxon>Candidatus Methylomirabilia</taxon>
        <taxon>Candidatus Methylomirabilales</taxon>
        <taxon>Candidatus Methylomirabilaceae</taxon>
        <taxon>Candidatus Methylomirabilis</taxon>
    </lineage>
</organism>
<evidence type="ECO:0000313" key="2">
    <source>
        <dbReference type="Proteomes" id="UP001197609"/>
    </source>
</evidence>
<dbReference type="PANTHER" id="PTHR21485">
    <property type="entry name" value="HAD SUPERFAMILY MEMBERS CMAS AND KDSC"/>
    <property type="match status" value="1"/>
</dbReference>
<dbReference type="InterPro" id="IPR050793">
    <property type="entry name" value="CMP-NeuNAc_synthase"/>
</dbReference>
<reference evidence="1 2" key="1">
    <citation type="journal article" date="2021" name="bioRxiv">
        <title>Unraveling nitrogen, sulfur and carbon metabolic pathways and microbial community transcriptional responses to substrate deprivation and toxicity stresses in a bioreactor mimicking anoxic brackish coastal sediment conditions.</title>
        <authorList>
            <person name="Martins P.D."/>
            <person name="Echeveste M.J."/>
            <person name="Arshad A."/>
            <person name="Kurth J."/>
            <person name="Ouboter H."/>
            <person name="Jetten M.S.M."/>
            <person name="Welte C.U."/>
        </authorList>
    </citation>
    <scope>NUCLEOTIDE SEQUENCE [LARGE SCALE GENOMIC DNA]</scope>
    <source>
        <strain evidence="1">MAG_38</strain>
    </source>
</reference>
<dbReference type="Pfam" id="PF02348">
    <property type="entry name" value="CTP_transf_3"/>
    <property type="match status" value="1"/>
</dbReference>
<dbReference type="SUPFAM" id="SSF53448">
    <property type="entry name" value="Nucleotide-diphospho-sugar transferases"/>
    <property type="match status" value="1"/>
</dbReference>
<accession>A0AAJ1AKC3</accession>
<evidence type="ECO:0000313" key="1">
    <source>
        <dbReference type="EMBL" id="MBZ0160165.1"/>
    </source>
</evidence>
<comment type="caution">
    <text evidence="1">The sequence shown here is derived from an EMBL/GenBank/DDBJ whole genome shotgun (WGS) entry which is preliminary data.</text>
</comment>
<dbReference type="GO" id="GO:0008781">
    <property type="term" value="F:N-acylneuraminate cytidylyltransferase activity"/>
    <property type="evidence" value="ECO:0007669"/>
    <property type="project" value="TreeGrafter"/>
</dbReference>
<protein>
    <submittedName>
        <fullName evidence="1">Acylneuraminate cytidylyltransferase family protein</fullName>
    </submittedName>
</protein>
<keyword evidence="1" id="KW-0808">Transferase</keyword>
<name>A0AAJ1AKC3_9BACT</name>
<keyword evidence="1" id="KW-0548">Nucleotidyltransferase</keyword>
<dbReference type="EMBL" id="JAIOIU010000102">
    <property type="protein sequence ID" value="MBZ0160165.1"/>
    <property type="molecule type" value="Genomic_DNA"/>
</dbReference>
<proteinExistence type="predicted"/>